<dbReference type="GO" id="GO:0015031">
    <property type="term" value="P:protein transport"/>
    <property type="evidence" value="ECO:0007669"/>
    <property type="project" value="UniProtKB-KW"/>
</dbReference>
<keyword evidence="4" id="KW-0967">Endosome</keyword>
<dbReference type="RefSeq" id="XP_022661357.1">
    <property type="nucleotide sequence ID" value="XM_022805622.1"/>
</dbReference>
<dbReference type="AlphaFoldDB" id="A0A7M7K6Y8"/>
<feature type="region of interest" description="Disordered" evidence="7">
    <location>
        <begin position="182"/>
        <end position="222"/>
    </location>
</feature>
<dbReference type="PANTHER" id="PTHR22761">
    <property type="entry name" value="CHARGED MULTIVESICULAR BODY PROTEIN"/>
    <property type="match status" value="1"/>
</dbReference>
<evidence type="ECO:0000256" key="3">
    <source>
        <dbReference type="ARBA" id="ARBA00022448"/>
    </source>
</evidence>
<evidence type="ECO:0000256" key="1">
    <source>
        <dbReference type="ARBA" id="ARBA00004608"/>
    </source>
</evidence>
<evidence type="ECO:0000256" key="2">
    <source>
        <dbReference type="ARBA" id="ARBA00006190"/>
    </source>
</evidence>
<accession>A0A7M7K6Y8</accession>
<keyword evidence="3" id="KW-0813">Transport</keyword>
<organism evidence="8 9">
    <name type="scientific">Varroa destructor</name>
    <name type="common">Honeybee mite</name>
    <dbReference type="NCBI Taxonomy" id="109461"/>
    <lineage>
        <taxon>Eukaryota</taxon>
        <taxon>Metazoa</taxon>
        <taxon>Ecdysozoa</taxon>
        <taxon>Arthropoda</taxon>
        <taxon>Chelicerata</taxon>
        <taxon>Arachnida</taxon>
        <taxon>Acari</taxon>
        <taxon>Parasitiformes</taxon>
        <taxon>Mesostigmata</taxon>
        <taxon>Gamasina</taxon>
        <taxon>Dermanyssoidea</taxon>
        <taxon>Varroidae</taxon>
        <taxon>Varroa</taxon>
    </lineage>
</organism>
<dbReference type="Proteomes" id="UP000594260">
    <property type="component" value="Unplaced"/>
</dbReference>
<evidence type="ECO:0000256" key="6">
    <source>
        <dbReference type="ARBA" id="ARBA00023136"/>
    </source>
</evidence>
<dbReference type="OMA" id="RIMEETH"/>
<keyword evidence="6" id="KW-0472">Membrane</keyword>
<protein>
    <recommendedName>
        <fullName evidence="10">Charged multivesicular body protein 6</fullName>
    </recommendedName>
</protein>
<dbReference type="GO" id="GO:0005771">
    <property type="term" value="C:multivesicular body"/>
    <property type="evidence" value="ECO:0007669"/>
    <property type="project" value="TreeGrafter"/>
</dbReference>
<dbReference type="GO" id="GO:0000815">
    <property type="term" value="C:ESCRT III complex"/>
    <property type="evidence" value="ECO:0007669"/>
    <property type="project" value="TreeGrafter"/>
</dbReference>
<dbReference type="Pfam" id="PF03357">
    <property type="entry name" value="Snf7"/>
    <property type="match status" value="1"/>
</dbReference>
<evidence type="ECO:0000313" key="9">
    <source>
        <dbReference type="Proteomes" id="UP000594260"/>
    </source>
</evidence>
<dbReference type="EnsemblMetazoa" id="XM_022805621">
    <property type="protein sequence ID" value="XP_022661356"/>
    <property type="gene ID" value="LOC111250408"/>
</dbReference>
<dbReference type="GO" id="GO:0006900">
    <property type="term" value="P:vesicle budding from membrane"/>
    <property type="evidence" value="ECO:0007669"/>
    <property type="project" value="TreeGrafter"/>
</dbReference>
<keyword evidence="5" id="KW-0653">Protein transport</keyword>
<evidence type="ECO:0000256" key="5">
    <source>
        <dbReference type="ARBA" id="ARBA00022927"/>
    </source>
</evidence>
<proteinExistence type="inferred from homology"/>
<dbReference type="PANTHER" id="PTHR22761:SF5">
    <property type="entry name" value="CHARGED MULTIVESICULAR BODY PROTEIN 6"/>
    <property type="match status" value="1"/>
</dbReference>
<dbReference type="InterPro" id="IPR005024">
    <property type="entry name" value="Snf7_fam"/>
</dbReference>
<reference evidence="8" key="1">
    <citation type="submission" date="2021-01" db="UniProtKB">
        <authorList>
            <consortium name="EnsemblMetazoa"/>
        </authorList>
    </citation>
    <scope>IDENTIFICATION</scope>
</reference>
<dbReference type="RefSeq" id="XP_022661356.1">
    <property type="nucleotide sequence ID" value="XM_022805621.1"/>
</dbReference>
<evidence type="ECO:0000256" key="4">
    <source>
        <dbReference type="ARBA" id="ARBA00022753"/>
    </source>
</evidence>
<comment type="subcellular location">
    <subcellularLocation>
        <location evidence="1">Endosome membrane</location>
    </subcellularLocation>
</comment>
<feature type="region of interest" description="Disordered" evidence="7">
    <location>
        <begin position="1"/>
        <end position="23"/>
    </location>
</feature>
<feature type="compositionally biased region" description="Basic and acidic residues" evidence="7">
    <location>
        <begin position="213"/>
        <end position="222"/>
    </location>
</feature>
<dbReference type="KEGG" id="vde:111250408"/>
<dbReference type="GeneID" id="111250408"/>
<evidence type="ECO:0000256" key="7">
    <source>
        <dbReference type="SAM" id="MobiDB-lite"/>
    </source>
</evidence>
<dbReference type="EnsemblMetazoa" id="XM_022805622">
    <property type="protein sequence ID" value="XP_022661357"/>
    <property type="gene ID" value="LOC111250408"/>
</dbReference>
<keyword evidence="9" id="KW-1185">Reference proteome</keyword>
<evidence type="ECO:0000313" key="8">
    <source>
        <dbReference type="EnsemblMetazoa" id="XP_022661357"/>
    </source>
</evidence>
<dbReference type="InParanoid" id="A0A7M7K6Y8"/>
<comment type="similarity">
    <text evidence="2">Belongs to the SNF7 family.</text>
</comment>
<name>A0A7M7K6Y8_VARDE</name>
<dbReference type="FunCoup" id="A0A7M7K6Y8">
    <property type="interactions" value="1336"/>
</dbReference>
<evidence type="ECO:0008006" key="10">
    <source>
        <dbReference type="Google" id="ProtNLM"/>
    </source>
</evidence>
<sequence length="222" mass="25696">MGNLLGRTKSPKKVPSRVTEQDRIVLQMKQQRDKLKQHQRQLETRLEKERQVASRLVKEGKKERALIILKKKKYMEKIIEKTENHLEKIERLTRDVEWAQIEVNVVRNLEQGNEALKSLTALINLDDIEKMLDETRDAAEVQREISDLIIGVAPEIEVDDDALLSELDELIKVEQPAVEPNEPEKILKLPEVPAGDIEHEPSEIILQRNKNKSQKELEMVPA</sequence>
<dbReference type="GO" id="GO:0032511">
    <property type="term" value="P:late endosome to vacuole transport via multivesicular body sorting pathway"/>
    <property type="evidence" value="ECO:0007669"/>
    <property type="project" value="TreeGrafter"/>
</dbReference>